<sequence length="234" mass="24642">MLASSQDNESALTNRQSGQLPYCSCEVVEGENRSVDEASAFSRSGICDICGCRRSASFSAVTDEPSRRVVKQGLVLRSTRYALEAWQVAVFVGGASRGVRCGWDGIKTGVALTWSHVTQLTSWGMSWLPELSLAALSIPKLKVPITAGVVVLGVCSTVELLASAVACGATGLLIGSAQGSFAVAAWTAVEASRTARRGFWGVLGALRRLARWWRAARCRAAAPCPAPLPGTGLK</sequence>
<accession>A0A061SIS2</accession>
<dbReference type="AlphaFoldDB" id="A0A061SIS2"/>
<gene>
    <name evidence="1" type="ORF">TSPGSL018_1637</name>
</gene>
<organism evidence="1">
    <name type="scientific">Tetraselmis sp. GSL018</name>
    <dbReference type="NCBI Taxonomy" id="582737"/>
    <lineage>
        <taxon>Eukaryota</taxon>
        <taxon>Viridiplantae</taxon>
        <taxon>Chlorophyta</taxon>
        <taxon>core chlorophytes</taxon>
        <taxon>Chlorodendrophyceae</taxon>
        <taxon>Chlorodendrales</taxon>
        <taxon>Chlorodendraceae</taxon>
        <taxon>Tetraselmis</taxon>
    </lineage>
</organism>
<proteinExistence type="predicted"/>
<protein>
    <submittedName>
        <fullName evidence="1">Uncharacterized protein</fullName>
    </submittedName>
</protein>
<dbReference type="EMBL" id="GBEZ01000744">
    <property type="protein sequence ID" value="JAC84163.1"/>
    <property type="molecule type" value="Transcribed_RNA"/>
</dbReference>
<evidence type="ECO:0000313" key="1">
    <source>
        <dbReference type="EMBL" id="JAC84163.1"/>
    </source>
</evidence>
<name>A0A061SIS2_9CHLO</name>
<reference evidence="1" key="1">
    <citation type="submission" date="2014-05" db="EMBL/GenBank/DDBJ databases">
        <title>The transcriptome of the halophilic microalga Tetraselmis sp. GSL018 isolated from the Great Salt Lake, Utah.</title>
        <authorList>
            <person name="Jinkerson R.E."/>
            <person name="D'Adamo S."/>
            <person name="Posewitz M.C."/>
        </authorList>
    </citation>
    <scope>NUCLEOTIDE SEQUENCE</scope>
    <source>
        <strain evidence="1">GSL018</strain>
    </source>
</reference>